<evidence type="ECO:0000313" key="2">
    <source>
        <dbReference type="Proteomes" id="UP000280834"/>
    </source>
</evidence>
<sequence length="52" mass="6209">MLSIYKPQVVNICEMIVRKKMLKKWKQISQFTAGSLNISLHYSYYSCPMNFF</sequence>
<evidence type="ECO:0000313" key="1">
    <source>
        <dbReference type="EMBL" id="VDO10539.1"/>
    </source>
</evidence>
<gene>
    <name evidence="1" type="ORF">BTMF_LOCUS1570</name>
</gene>
<dbReference type="AlphaFoldDB" id="A0A0R3Q7D8"/>
<accession>A0A0R3Q7D8</accession>
<name>A0A0R3Q7D8_9BILA</name>
<evidence type="ECO:0000313" key="3">
    <source>
        <dbReference type="WBParaSite" id="BTMF_0000224201-mRNA-1"/>
    </source>
</evidence>
<dbReference type="Proteomes" id="UP000280834">
    <property type="component" value="Unassembled WGS sequence"/>
</dbReference>
<organism evidence="3">
    <name type="scientific">Brugia timori</name>
    <dbReference type="NCBI Taxonomy" id="42155"/>
    <lineage>
        <taxon>Eukaryota</taxon>
        <taxon>Metazoa</taxon>
        <taxon>Ecdysozoa</taxon>
        <taxon>Nematoda</taxon>
        <taxon>Chromadorea</taxon>
        <taxon>Rhabditida</taxon>
        <taxon>Spirurina</taxon>
        <taxon>Spiruromorpha</taxon>
        <taxon>Filarioidea</taxon>
        <taxon>Onchocercidae</taxon>
        <taxon>Brugia</taxon>
    </lineage>
</organism>
<dbReference type="STRING" id="42155.A0A0R3Q7D8"/>
<keyword evidence="2" id="KW-1185">Reference proteome</keyword>
<dbReference type="WBParaSite" id="BTMF_0000224201-mRNA-1">
    <property type="protein sequence ID" value="BTMF_0000224201-mRNA-1"/>
    <property type="gene ID" value="BTMF_0000224201"/>
</dbReference>
<proteinExistence type="predicted"/>
<reference evidence="1 2" key="2">
    <citation type="submission" date="2018-11" db="EMBL/GenBank/DDBJ databases">
        <authorList>
            <consortium name="Pathogen Informatics"/>
        </authorList>
    </citation>
    <scope>NUCLEOTIDE SEQUENCE [LARGE SCALE GENOMIC DNA]</scope>
</reference>
<dbReference type="EMBL" id="UZAG01001151">
    <property type="protein sequence ID" value="VDO10539.1"/>
    <property type="molecule type" value="Genomic_DNA"/>
</dbReference>
<reference evidence="3" key="1">
    <citation type="submission" date="2017-02" db="UniProtKB">
        <authorList>
            <consortium name="WormBaseParasite"/>
        </authorList>
    </citation>
    <scope>IDENTIFICATION</scope>
</reference>
<protein>
    <submittedName>
        <fullName evidence="1 3">Uncharacterized protein</fullName>
    </submittedName>
</protein>